<proteinExistence type="inferred from homology"/>
<feature type="chain" id="PRO_5040833638" evidence="4">
    <location>
        <begin position="34"/>
        <end position="643"/>
    </location>
</feature>
<dbReference type="PANTHER" id="PTHR30290:SF64">
    <property type="entry name" value="ABC TRANSPORTER PERIPLASMIC BINDING PROTEIN"/>
    <property type="match status" value="1"/>
</dbReference>
<evidence type="ECO:0000313" key="7">
    <source>
        <dbReference type="Proteomes" id="UP000438991"/>
    </source>
</evidence>
<feature type="domain" description="Solute-binding protein family 5" evidence="5">
    <location>
        <begin position="132"/>
        <end position="543"/>
    </location>
</feature>
<dbReference type="GO" id="GO:0043190">
    <property type="term" value="C:ATP-binding cassette (ABC) transporter complex"/>
    <property type="evidence" value="ECO:0007669"/>
    <property type="project" value="InterPro"/>
</dbReference>
<dbReference type="SUPFAM" id="SSF53850">
    <property type="entry name" value="Periplasmic binding protein-like II"/>
    <property type="match status" value="1"/>
</dbReference>
<comment type="subcellular location">
    <subcellularLocation>
        <location evidence="1">Periplasm</location>
    </subcellularLocation>
</comment>
<dbReference type="AlphaFoldDB" id="A0A9X4XNN0"/>
<dbReference type="GO" id="GO:0030288">
    <property type="term" value="C:outer membrane-bounded periplasmic space"/>
    <property type="evidence" value="ECO:0007669"/>
    <property type="project" value="TreeGrafter"/>
</dbReference>
<dbReference type="PANTHER" id="PTHR30290">
    <property type="entry name" value="PERIPLASMIC BINDING COMPONENT OF ABC TRANSPORTER"/>
    <property type="match status" value="1"/>
</dbReference>
<dbReference type="InterPro" id="IPR030678">
    <property type="entry name" value="Peptide/Ni-bd"/>
</dbReference>
<dbReference type="EMBL" id="WNKV01000008">
    <property type="protein sequence ID" value="MTW16874.1"/>
    <property type="molecule type" value="Genomic_DNA"/>
</dbReference>
<dbReference type="RefSeq" id="WP_155479728.1">
    <property type="nucleotide sequence ID" value="NZ_WNKV01000008.1"/>
</dbReference>
<evidence type="ECO:0000256" key="1">
    <source>
        <dbReference type="ARBA" id="ARBA00004418"/>
    </source>
</evidence>
<comment type="caution">
    <text evidence="6">The sequence shown here is derived from an EMBL/GenBank/DDBJ whole genome shotgun (WGS) entry which is preliminary data.</text>
</comment>
<dbReference type="PIRSF" id="PIRSF002741">
    <property type="entry name" value="MppA"/>
    <property type="match status" value="1"/>
</dbReference>
<gene>
    <name evidence="6" type="ORF">GJ689_11730</name>
</gene>
<dbReference type="CDD" id="cd08497">
    <property type="entry name" value="MbnE-like"/>
    <property type="match status" value="1"/>
</dbReference>
<evidence type="ECO:0000259" key="5">
    <source>
        <dbReference type="Pfam" id="PF00496"/>
    </source>
</evidence>
<dbReference type="Pfam" id="PF00496">
    <property type="entry name" value="SBP_bac_5"/>
    <property type="match status" value="1"/>
</dbReference>
<comment type="similarity">
    <text evidence="2">Belongs to the bacterial solute-binding protein 5 family.</text>
</comment>
<dbReference type="Gene3D" id="3.10.105.10">
    <property type="entry name" value="Dipeptide-binding Protein, Domain 3"/>
    <property type="match status" value="1"/>
</dbReference>
<dbReference type="GO" id="GO:0042884">
    <property type="term" value="P:microcin transport"/>
    <property type="evidence" value="ECO:0007669"/>
    <property type="project" value="TreeGrafter"/>
</dbReference>
<keyword evidence="3 4" id="KW-0732">Signal</keyword>
<protein>
    <submittedName>
        <fullName evidence="6">ABC transporter substrate-binding protein</fullName>
    </submittedName>
</protein>
<evidence type="ECO:0000256" key="2">
    <source>
        <dbReference type="ARBA" id="ARBA00005695"/>
    </source>
</evidence>
<sequence>MRLTRRDLLRSTVTAAAAPALAPLAGAVVPALAETPAGTAAAEAAAPAAGAPAWRHGLSLFGELKYPDGFKHFDYVNPAAPKGGVARLGGFGTFDNLNTVVAGVKGSIAGGVDLIYDTLMVGALDEVSTEYGLLAEAARHPDDFAFVTYRLRAEARWHDGRPVTPEDVIFSFEAFRKHSPQLSAYYRHVVKAEKTGERDVTFTFDQPGNRELPQIVGQLSVLPKHWWEGTDAQGRRRDVGATTLELPLGCGAYRIKDVVPGRTITFERVKDYWGRDLPVNVGRDNFDELRFEYFRDTTVALEAFKGDQLDWRSENSAKNWATAYDFPAVRDKRVVLEEFPIRNLGIMQAFAFNTRRDKFKDRRVRRAFNFAFDFEEMNKQIFFGQYKRIASYFEGTELACSGLPEGREREILESVRDKIPAAVFTTPYTNPVAGNPEAVRANLREGMRLLREAGYEVKNQRLIDPKTGEPFTIEFLVSDPSSERYVLFYKPSLERLGAVVSVRSVDEAQYENRLRNWDFDVITAVWPQSLSPGNEQRSFWGSQAADQPGSRNYIGIQDAGIDALIDKVIFAESRADLVAATRALDRVLLAHDFVVPQWTYGKVRTARWDRFGRPERMPEYGLAAFPTIWWWDAARAAKTGGRS</sequence>
<name>A0A9X4XNN0_9BRAD</name>
<dbReference type="InterPro" id="IPR039424">
    <property type="entry name" value="SBP_5"/>
</dbReference>
<dbReference type="Gene3D" id="3.40.190.10">
    <property type="entry name" value="Periplasmic binding protein-like II"/>
    <property type="match status" value="1"/>
</dbReference>
<dbReference type="GO" id="GO:1904680">
    <property type="term" value="F:peptide transmembrane transporter activity"/>
    <property type="evidence" value="ECO:0007669"/>
    <property type="project" value="TreeGrafter"/>
</dbReference>
<reference evidence="6 7" key="1">
    <citation type="submission" date="2019-11" db="EMBL/GenBank/DDBJ databases">
        <title>Whole-genome sequence of Rhodoplanes serenus DSM 18633, type strain.</title>
        <authorList>
            <person name="Kyndt J.A."/>
            <person name="Meyer T.E."/>
        </authorList>
    </citation>
    <scope>NUCLEOTIDE SEQUENCE [LARGE SCALE GENOMIC DNA]</scope>
    <source>
        <strain evidence="6 7">DSM 18633</strain>
    </source>
</reference>
<evidence type="ECO:0000256" key="4">
    <source>
        <dbReference type="SAM" id="SignalP"/>
    </source>
</evidence>
<dbReference type="Proteomes" id="UP000438991">
    <property type="component" value="Unassembled WGS sequence"/>
</dbReference>
<accession>A0A9X4XNN0</accession>
<dbReference type="InterPro" id="IPR000914">
    <property type="entry name" value="SBP_5_dom"/>
</dbReference>
<evidence type="ECO:0000313" key="6">
    <source>
        <dbReference type="EMBL" id="MTW16874.1"/>
    </source>
</evidence>
<evidence type="ECO:0000256" key="3">
    <source>
        <dbReference type="ARBA" id="ARBA00022729"/>
    </source>
</evidence>
<feature type="signal peptide" evidence="4">
    <location>
        <begin position="1"/>
        <end position="33"/>
    </location>
</feature>
<dbReference type="GO" id="GO:0015833">
    <property type="term" value="P:peptide transport"/>
    <property type="evidence" value="ECO:0007669"/>
    <property type="project" value="TreeGrafter"/>
</dbReference>
<organism evidence="6 7">
    <name type="scientific">Rhodoplanes serenus</name>
    <dbReference type="NCBI Taxonomy" id="200615"/>
    <lineage>
        <taxon>Bacteria</taxon>
        <taxon>Pseudomonadati</taxon>
        <taxon>Pseudomonadota</taxon>
        <taxon>Alphaproteobacteria</taxon>
        <taxon>Hyphomicrobiales</taxon>
        <taxon>Nitrobacteraceae</taxon>
        <taxon>Rhodoplanes</taxon>
    </lineage>
</organism>
<dbReference type="PROSITE" id="PS51318">
    <property type="entry name" value="TAT"/>
    <property type="match status" value="1"/>
</dbReference>
<dbReference type="InterPro" id="IPR006311">
    <property type="entry name" value="TAT_signal"/>
</dbReference>